<dbReference type="InterPro" id="IPR005225">
    <property type="entry name" value="Small_GTP-bd"/>
</dbReference>
<proteinExistence type="inferred from homology"/>
<comment type="similarity">
    <text evidence="1 8 9 10">Belongs to the TRAFAC class TrmE-Era-EngA-EngB-Septin-like GTPase superfamily. EngA (Der) GTPase family.</text>
</comment>
<comment type="subunit">
    <text evidence="8">Associates with the 50S ribosomal subunit.</text>
</comment>
<evidence type="ECO:0000256" key="8">
    <source>
        <dbReference type="HAMAP-Rule" id="MF_00195"/>
    </source>
</evidence>
<dbReference type="HAMAP" id="MF_00195">
    <property type="entry name" value="GTPase_Der"/>
    <property type="match status" value="1"/>
</dbReference>
<dbReference type="InterPro" id="IPR015946">
    <property type="entry name" value="KH_dom-like_a/b"/>
</dbReference>
<evidence type="ECO:0000256" key="3">
    <source>
        <dbReference type="ARBA" id="ARBA00022517"/>
    </source>
</evidence>
<feature type="binding site" evidence="8">
    <location>
        <begin position="212"/>
        <end position="219"/>
    </location>
    <ligand>
        <name>GTP</name>
        <dbReference type="ChEBI" id="CHEBI:37565"/>
        <label>2</label>
    </ligand>
</feature>
<dbReference type="PANTHER" id="PTHR43834">
    <property type="entry name" value="GTPASE DER"/>
    <property type="match status" value="1"/>
</dbReference>
<dbReference type="FunFam" id="3.40.50.300:FF:000057">
    <property type="entry name" value="GTPase Der"/>
    <property type="match status" value="1"/>
</dbReference>
<evidence type="ECO:0000313" key="14">
    <source>
        <dbReference type="Proteomes" id="UP000219465"/>
    </source>
</evidence>
<reference evidence="14" key="1">
    <citation type="submission" date="2017-08" db="EMBL/GenBank/DDBJ databases">
        <authorList>
            <person name="Varghese N."/>
            <person name="Submissions S."/>
        </authorList>
    </citation>
    <scope>NUCLEOTIDE SEQUENCE [LARGE SCALE GENOMIC DNA]</scope>
    <source>
        <strain evidence="14">KCTC 23107</strain>
    </source>
</reference>
<evidence type="ECO:0000256" key="2">
    <source>
        <dbReference type="ARBA" id="ARBA00020953"/>
    </source>
</evidence>
<dbReference type="RefSeq" id="WP_097108192.1">
    <property type="nucleotide sequence ID" value="NZ_OCPC01000003.1"/>
</dbReference>
<dbReference type="OrthoDB" id="9805918at2"/>
<evidence type="ECO:0000256" key="4">
    <source>
        <dbReference type="ARBA" id="ARBA00022737"/>
    </source>
</evidence>
<dbReference type="Proteomes" id="UP000219465">
    <property type="component" value="Unassembled WGS sequence"/>
</dbReference>
<dbReference type="Pfam" id="PF01926">
    <property type="entry name" value="MMR_HSR1"/>
    <property type="match status" value="2"/>
</dbReference>
<evidence type="ECO:0000256" key="9">
    <source>
        <dbReference type="PROSITE-ProRule" id="PRU01049"/>
    </source>
</evidence>
<evidence type="ECO:0000256" key="10">
    <source>
        <dbReference type="RuleBase" id="RU004481"/>
    </source>
</evidence>
<sequence length="502" mass="55608">MTITLAIVGRPNVGKSTLFNRLAGRKLALVDDTPGVTRDRRPGDAKLVDLRFRMIDTAGLEVAGPDTLEGRMRAQSEAAMDEADGALFLIDAKAGLTPADELLADILRKRGKPVVLVANKAESKGSESGMYDAFRLGLGEPCPISAEHGGGMLDLRDAIVETFGEERCFPPKNGPLAEAVTDVDIAIPDSADDEDEGPEYDDTKPLRVAIVGRPNAGKSTLINRFLGEERLLTGPEAGITRDSIAVDFEWQNRKIKLFDTAGMRRKARVQEKLEKLSVADALRAIRFAEVVVIVFDSTIPFEKQDLQIADLVVREGRAPVIAFNKWDLIDNRQEKLAELREMTERLLPQIRGIRAVTVAGQTGDGLERLMENIAFVHRVWNKRVSTAKLNRWLDHTQGHHPPPAVSGRRLKLKYMTQIKSRPPGFMISCTRPEAVPESYTRYLVNSLRKDFDMPGVPLRVVYRSGDNPYDSKDSKPKRASVMPKKSTRRTVSGKLAPKKRSG</sequence>
<dbReference type="Gene3D" id="3.40.50.300">
    <property type="entry name" value="P-loop containing nucleotide triphosphate hydrolases"/>
    <property type="match status" value="2"/>
</dbReference>
<dbReference type="PANTHER" id="PTHR43834:SF6">
    <property type="entry name" value="GTPASE DER"/>
    <property type="match status" value="1"/>
</dbReference>
<evidence type="ECO:0000256" key="7">
    <source>
        <dbReference type="ARBA" id="ARBA00032345"/>
    </source>
</evidence>
<dbReference type="Pfam" id="PF14714">
    <property type="entry name" value="KH_dom-like"/>
    <property type="match status" value="1"/>
</dbReference>
<keyword evidence="14" id="KW-1185">Reference proteome</keyword>
<dbReference type="FunFam" id="3.30.300.20:FF:000004">
    <property type="entry name" value="GTPase Der"/>
    <property type="match status" value="1"/>
</dbReference>
<dbReference type="Gene3D" id="3.30.300.20">
    <property type="match status" value="1"/>
</dbReference>
<dbReference type="GO" id="GO:0005525">
    <property type="term" value="F:GTP binding"/>
    <property type="evidence" value="ECO:0007669"/>
    <property type="project" value="UniProtKB-UniRule"/>
</dbReference>
<evidence type="ECO:0000256" key="1">
    <source>
        <dbReference type="ARBA" id="ARBA00008279"/>
    </source>
</evidence>
<keyword evidence="5 8" id="KW-0547">Nucleotide-binding</keyword>
<feature type="binding site" evidence="8">
    <location>
        <begin position="119"/>
        <end position="122"/>
    </location>
    <ligand>
        <name>GTP</name>
        <dbReference type="ChEBI" id="CHEBI:37565"/>
        <label>1</label>
    </ligand>
</feature>
<dbReference type="CDD" id="cd01895">
    <property type="entry name" value="EngA2"/>
    <property type="match status" value="1"/>
</dbReference>
<organism evidence="13 14">
    <name type="scientific">Hoeflea halophila</name>
    <dbReference type="NCBI Taxonomy" id="714899"/>
    <lineage>
        <taxon>Bacteria</taxon>
        <taxon>Pseudomonadati</taxon>
        <taxon>Pseudomonadota</taxon>
        <taxon>Alphaproteobacteria</taxon>
        <taxon>Hyphomicrobiales</taxon>
        <taxon>Rhizobiaceae</taxon>
        <taxon>Hoeflea</taxon>
    </lineage>
</organism>
<evidence type="ECO:0000256" key="11">
    <source>
        <dbReference type="SAM" id="MobiDB-lite"/>
    </source>
</evidence>
<evidence type="ECO:0000313" key="13">
    <source>
        <dbReference type="EMBL" id="SOE17733.1"/>
    </source>
</evidence>
<feature type="binding site" evidence="8">
    <location>
        <begin position="259"/>
        <end position="263"/>
    </location>
    <ligand>
        <name>GTP</name>
        <dbReference type="ChEBI" id="CHEBI:37565"/>
        <label>2</label>
    </ligand>
</feature>
<dbReference type="InterPro" id="IPR031166">
    <property type="entry name" value="G_ENGA"/>
</dbReference>
<gene>
    <name evidence="8" type="primary">der</name>
    <name evidence="13" type="ORF">SAMN05877838_2636</name>
</gene>
<feature type="domain" description="EngA-type G" evidence="12">
    <location>
        <begin position="3"/>
        <end position="167"/>
    </location>
</feature>
<feature type="binding site" evidence="8">
    <location>
        <begin position="324"/>
        <end position="327"/>
    </location>
    <ligand>
        <name>GTP</name>
        <dbReference type="ChEBI" id="CHEBI:37565"/>
        <label>2</label>
    </ligand>
</feature>
<dbReference type="SUPFAM" id="SSF52540">
    <property type="entry name" value="P-loop containing nucleoside triphosphate hydrolases"/>
    <property type="match status" value="2"/>
</dbReference>
<dbReference type="NCBIfam" id="TIGR00231">
    <property type="entry name" value="small_GTP"/>
    <property type="match status" value="2"/>
</dbReference>
<feature type="region of interest" description="Disordered" evidence="11">
    <location>
        <begin position="463"/>
        <end position="502"/>
    </location>
</feature>
<dbReference type="InterPro" id="IPR032859">
    <property type="entry name" value="KH_dom-like"/>
</dbReference>
<dbReference type="PROSITE" id="PS51712">
    <property type="entry name" value="G_ENGA"/>
    <property type="match status" value="2"/>
</dbReference>
<keyword evidence="4 10" id="KW-0677">Repeat</keyword>
<feature type="domain" description="EngA-type G" evidence="12">
    <location>
        <begin position="206"/>
        <end position="381"/>
    </location>
</feature>
<feature type="binding site" evidence="8">
    <location>
        <begin position="56"/>
        <end position="60"/>
    </location>
    <ligand>
        <name>GTP</name>
        <dbReference type="ChEBI" id="CHEBI:37565"/>
        <label>1</label>
    </ligand>
</feature>
<comment type="function">
    <text evidence="8 10">GTPase that plays an essential role in the late steps of ribosome biogenesis.</text>
</comment>
<feature type="binding site" evidence="8">
    <location>
        <begin position="9"/>
        <end position="16"/>
    </location>
    <ligand>
        <name>GTP</name>
        <dbReference type="ChEBI" id="CHEBI:37565"/>
        <label>1</label>
    </ligand>
</feature>
<dbReference type="PRINTS" id="PR00326">
    <property type="entry name" value="GTP1OBG"/>
</dbReference>
<keyword evidence="6 8" id="KW-0342">GTP-binding</keyword>
<dbReference type="GO" id="GO:0042254">
    <property type="term" value="P:ribosome biogenesis"/>
    <property type="evidence" value="ECO:0007669"/>
    <property type="project" value="UniProtKB-KW"/>
</dbReference>
<keyword evidence="3 8" id="KW-0690">Ribosome biogenesis</keyword>
<accession>A0A286IC68</accession>
<dbReference type="EMBL" id="OCPC01000003">
    <property type="protein sequence ID" value="SOE17733.1"/>
    <property type="molecule type" value="Genomic_DNA"/>
</dbReference>
<evidence type="ECO:0000256" key="6">
    <source>
        <dbReference type="ARBA" id="ARBA00023134"/>
    </source>
</evidence>
<name>A0A286IC68_9HYPH</name>
<evidence type="ECO:0000256" key="5">
    <source>
        <dbReference type="ARBA" id="ARBA00022741"/>
    </source>
</evidence>
<dbReference type="CDD" id="cd01894">
    <property type="entry name" value="EngA1"/>
    <property type="match status" value="1"/>
</dbReference>
<evidence type="ECO:0000259" key="12">
    <source>
        <dbReference type="PROSITE" id="PS51712"/>
    </source>
</evidence>
<dbReference type="InterPro" id="IPR027417">
    <property type="entry name" value="P-loop_NTPase"/>
</dbReference>
<dbReference type="InterPro" id="IPR006073">
    <property type="entry name" value="GTP-bd"/>
</dbReference>
<dbReference type="NCBIfam" id="TIGR03594">
    <property type="entry name" value="GTPase_EngA"/>
    <property type="match status" value="1"/>
</dbReference>
<dbReference type="InterPro" id="IPR016484">
    <property type="entry name" value="GTPase_Der"/>
</dbReference>
<protein>
    <recommendedName>
        <fullName evidence="2 8">GTPase Der</fullName>
    </recommendedName>
    <alternativeName>
        <fullName evidence="7 8">GTP-binding protein EngA</fullName>
    </alternativeName>
</protein>
<dbReference type="AlphaFoldDB" id="A0A286IC68"/>
<dbReference type="PIRSF" id="PIRSF006485">
    <property type="entry name" value="GTP-binding_EngA"/>
    <property type="match status" value="1"/>
</dbReference>